<feature type="compositionally biased region" description="Polar residues" evidence="1">
    <location>
        <begin position="184"/>
        <end position="194"/>
    </location>
</feature>
<keyword evidence="3" id="KW-1185">Reference proteome</keyword>
<protein>
    <recommendedName>
        <fullName evidence="4">F-box domain-containing protein</fullName>
    </recommendedName>
</protein>
<evidence type="ECO:0008006" key="4">
    <source>
        <dbReference type="Google" id="ProtNLM"/>
    </source>
</evidence>
<organism evidence="2 3">
    <name type="scientific">Hohenbuehelia grisea</name>
    <dbReference type="NCBI Taxonomy" id="104357"/>
    <lineage>
        <taxon>Eukaryota</taxon>
        <taxon>Fungi</taxon>
        <taxon>Dikarya</taxon>
        <taxon>Basidiomycota</taxon>
        <taxon>Agaricomycotina</taxon>
        <taxon>Agaricomycetes</taxon>
        <taxon>Agaricomycetidae</taxon>
        <taxon>Agaricales</taxon>
        <taxon>Pleurotineae</taxon>
        <taxon>Pleurotaceae</taxon>
        <taxon>Hohenbuehelia</taxon>
    </lineage>
</organism>
<evidence type="ECO:0000313" key="3">
    <source>
        <dbReference type="Proteomes" id="UP001556367"/>
    </source>
</evidence>
<sequence length="283" mass="31496">MDSKTGRRGPIPQDVIDTIIDAISDQDQRTLRTLALVNVSCLITSRRRAFPLIRLRTHNAHAFLRLLESPLCTLKHCKSTVVIHKFDFDHPDEDTNDENQFLSLSQGHRWLAIALALPPHTFAFAHHLFIDFGYYSPEISQTLTEQLPLIFPTITSLSVKLGSARAAAEIAAAPRRSATSYGKQDWSAQVQVSGSPARKMPAERPQALGVPCHQRRRRVKPTTHANSVVSRRDCAGLQTRRVGVCGMKHAGEHLAGSTVAGPRRESERRRGLPDLWTIVITVI</sequence>
<dbReference type="EMBL" id="JASNQZ010000015">
    <property type="protein sequence ID" value="KAL0945787.1"/>
    <property type="molecule type" value="Genomic_DNA"/>
</dbReference>
<gene>
    <name evidence="2" type="ORF">HGRIS_012075</name>
</gene>
<proteinExistence type="predicted"/>
<reference evidence="3" key="1">
    <citation type="submission" date="2024-06" db="EMBL/GenBank/DDBJ databases">
        <title>Multi-omics analyses provide insights into the biosynthesis of the anticancer antibiotic pleurotin in Hohenbuehelia grisea.</title>
        <authorList>
            <person name="Weaver J.A."/>
            <person name="Alberti F."/>
        </authorList>
    </citation>
    <scope>NUCLEOTIDE SEQUENCE [LARGE SCALE GENOMIC DNA]</scope>
    <source>
        <strain evidence="3">T-177</strain>
    </source>
</reference>
<comment type="caution">
    <text evidence="2">The sequence shown here is derived from an EMBL/GenBank/DDBJ whole genome shotgun (WGS) entry which is preliminary data.</text>
</comment>
<evidence type="ECO:0000256" key="1">
    <source>
        <dbReference type="SAM" id="MobiDB-lite"/>
    </source>
</evidence>
<dbReference type="Proteomes" id="UP001556367">
    <property type="component" value="Unassembled WGS sequence"/>
</dbReference>
<name>A0ABR3IR75_9AGAR</name>
<feature type="region of interest" description="Disordered" evidence="1">
    <location>
        <begin position="184"/>
        <end position="204"/>
    </location>
</feature>
<accession>A0ABR3IR75</accession>
<evidence type="ECO:0000313" key="2">
    <source>
        <dbReference type="EMBL" id="KAL0945787.1"/>
    </source>
</evidence>